<organism evidence="1 2">
    <name type="scientific">Prorocentrum cordatum</name>
    <dbReference type="NCBI Taxonomy" id="2364126"/>
    <lineage>
        <taxon>Eukaryota</taxon>
        <taxon>Sar</taxon>
        <taxon>Alveolata</taxon>
        <taxon>Dinophyceae</taxon>
        <taxon>Prorocentrales</taxon>
        <taxon>Prorocentraceae</taxon>
        <taxon>Prorocentrum</taxon>
    </lineage>
</organism>
<reference evidence="1" key="1">
    <citation type="submission" date="2023-10" db="EMBL/GenBank/DDBJ databases">
        <authorList>
            <person name="Chen Y."/>
            <person name="Shah S."/>
            <person name="Dougan E. K."/>
            <person name="Thang M."/>
            <person name="Chan C."/>
        </authorList>
    </citation>
    <scope>NUCLEOTIDE SEQUENCE [LARGE SCALE GENOMIC DNA]</scope>
</reference>
<accession>A0ABN9RZJ8</accession>
<dbReference type="Proteomes" id="UP001189429">
    <property type="component" value="Unassembled WGS sequence"/>
</dbReference>
<gene>
    <name evidence="1" type="ORF">PCOR1329_LOCUS24538</name>
</gene>
<feature type="non-terminal residue" evidence="1">
    <location>
        <position position="245"/>
    </location>
</feature>
<comment type="caution">
    <text evidence="1">The sequence shown here is derived from an EMBL/GenBank/DDBJ whole genome shotgun (WGS) entry which is preliminary data.</text>
</comment>
<evidence type="ECO:0000313" key="2">
    <source>
        <dbReference type="Proteomes" id="UP001189429"/>
    </source>
</evidence>
<dbReference type="EMBL" id="CAUYUJ010008456">
    <property type="protein sequence ID" value="CAK0824004.1"/>
    <property type="molecule type" value="Genomic_DNA"/>
</dbReference>
<sequence>MVNILAAQQQWKLCGADISSALLQGITFEEVSKLLNEAIRDICFELPMGSAELLRPAEGLEVSDCILEVLHMEKGGVGLNDAQRLVGLRRDQVLLSIVLRVTRADPQLWLKHEDRVMAMVASTHLDDLKYAGRDKATSELVQDMSIVVDLTECVKNPSCIDEKELQGMADDAGPPGRHAKLYSSLLGAVAWCIMTRVDICIYVAALERRGKSPRVGHIKKVNILLRRMTGNPLVLVSRKLSLPVQ</sequence>
<protein>
    <submittedName>
        <fullName evidence="1">Uncharacterized protein</fullName>
    </submittedName>
</protein>
<proteinExistence type="predicted"/>
<evidence type="ECO:0000313" key="1">
    <source>
        <dbReference type="EMBL" id="CAK0824004.1"/>
    </source>
</evidence>
<keyword evidence="2" id="KW-1185">Reference proteome</keyword>
<name>A0ABN9RZJ8_9DINO</name>